<reference evidence="7 8" key="1">
    <citation type="submission" date="2022-11" db="EMBL/GenBank/DDBJ databases">
        <title>Minimal conservation of predation-associated metabolite biosynthetic gene clusters underscores biosynthetic potential of Myxococcota including descriptions for ten novel species: Archangium lansinium sp. nov., Myxococcus landrumus sp. nov., Nannocystis bai.</title>
        <authorList>
            <person name="Ahearne A."/>
            <person name="Stevens C."/>
            <person name="Dowd S."/>
        </authorList>
    </citation>
    <scope>NUCLEOTIDE SEQUENCE [LARGE SCALE GENOMIC DNA]</scope>
    <source>
        <strain evidence="7 8">NCELM</strain>
    </source>
</reference>
<evidence type="ECO:0000313" key="8">
    <source>
        <dbReference type="Proteomes" id="UP001217838"/>
    </source>
</evidence>
<keyword evidence="3 7" id="KW-0489">Methyltransferase</keyword>
<dbReference type="Proteomes" id="UP001217838">
    <property type="component" value="Unassembled WGS sequence"/>
</dbReference>
<dbReference type="CDD" id="cd11648">
    <property type="entry name" value="RsmI"/>
    <property type="match status" value="1"/>
</dbReference>
<dbReference type="NCBIfam" id="TIGR00096">
    <property type="entry name" value="16S rRNA (cytidine(1402)-2'-O)-methyltransferase"/>
    <property type="match status" value="1"/>
</dbReference>
<dbReference type="InterPro" id="IPR008189">
    <property type="entry name" value="rRNA_ssu_MeTfrase_I"/>
</dbReference>
<dbReference type="PANTHER" id="PTHR46111">
    <property type="entry name" value="RIBOSOMAL RNA SMALL SUBUNIT METHYLTRANSFERASE I"/>
    <property type="match status" value="1"/>
</dbReference>
<gene>
    <name evidence="7" type="primary">rsmI</name>
    <name evidence="7" type="ORF">POL58_14250</name>
</gene>
<evidence type="ECO:0000256" key="3">
    <source>
        <dbReference type="ARBA" id="ARBA00022603"/>
    </source>
</evidence>
<dbReference type="InterPro" id="IPR000878">
    <property type="entry name" value="4pyrrol_Mease"/>
</dbReference>
<dbReference type="SUPFAM" id="SSF53790">
    <property type="entry name" value="Tetrapyrrole methylase"/>
    <property type="match status" value="1"/>
</dbReference>
<proteinExistence type="predicted"/>
<protein>
    <submittedName>
        <fullName evidence="7">16S rRNA (Cytidine(1402)-2'-O)-methyltransferase</fullName>
        <ecNumber evidence="7">2.1.1.198</ecNumber>
    </submittedName>
</protein>
<dbReference type="InterPro" id="IPR035996">
    <property type="entry name" value="4pyrrol_Methylase_sf"/>
</dbReference>
<keyword evidence="1" id="KW-0963">Cytoplasm</keyword>
<feature type="domain" description="Tetrapyrrole methylase" evidence="6">
    <location>
        <begin position="10"/>
        <end position="213"/>
    </location>
</feature>
<dbReference type="RefSeq" id="WP_271998482.1">
    <property type="nucleotide sequence ID" value="NZ_JAQNDN010000005.1"/>
</dbReference>
<dbReference type="PIRSF" id="PIRSF005917">
    <property type="entry name" value="MTase_YraL"/>
    <property type="match status" value="1"/>
</dbReference>
<dbReference type="EMBL" id="JAQNDN010000005">
    <property type="protein sequence ID" value="MDC0668911.1"/>
    <property type="molecule type" value="Genomic_DNA"/>
</dbReference>
<evidence type="ECO:0000256" key="1">
    <source>
        <dbReference type="ARBA" id="ARBA00022490"/>
    </source>
</evidence>
<name>A0ABT5B493_9BACT</name>
<evidence type="ECO:0000256" key="5">
    <source>
        <dbReference type="ARBA" id="ARBA00022691"/>
    </source>
</evidence>
<dbReference type="PANTHER" id="PTHR46111:SF1">
    <property type="entry name" value="RIBOSOMAL RNA SMALL SUBUNIT METHYLTRANSFERASE I"/>
    <property type="match status" value="1"/>
</dbReference>
<sequence>MSADAPGPGMLVLVGTPLGNRGDLSPRAREAIVGADVLFCEDTRSPLRLLGEGVTLPPRISCFVANEGERVALLLDNLARGKVVAYVSEAGLPVWSDPGLRLVQAAVDAGYAVDVVPGPTAAAVALCLSGLPADDVRFLGFLPRGGPERAERLASIAQERGTVLLYEAGNRVPALLRDLAGALPDAAARRVAIGRELTKQHQEVIRGTLAELAESVEEALRGEVTLVLAGTQAPPAGDPAQDAARALWQLVCDPTLKPREKAKQIAALTGLEARAIYEQLGALRRGASEG</sequence>
<dbReference type="GO" id="GO:0008168">
    <property type="term" value="F:methyltransferase activity"/>
    <property type="evidence" value="ECO:0007669"/>
    <property type="project" value="UniProtKB-KW"/>
</dbReference>
<evidence type="ECO:0000256" key="4">
    <source>
        <dbReference type="ARBA" id="ARBA00022679"/>
    </source>
</evidence>
<dbReference type="GO" id="GO:0032259">
    <property type="term" value="P:methylation"/>
    <property type="evidence" value="ECO:0007669"/>
    <property type="project" value="UniProtKB-KW"/>
</dbReference>
<keyword evidence="2" id="KW-0698">rRNA processing</keyword>
<keyword evidence="4 7" id="KW-0808">Transferase</keyword>
<keyword evidence="5" id="KW-0949">S-adenosyl-L-methionine</keyword>
<keyword evidence="8" id="KW-1185">Reference proteome</keyword>
<dbReference type="Pfam" id="PF00590">
    <property type="entry name" value="TP_methylase"/>
    <property type="match status" value="1"/>
</dbReference>
<accession>A0ABT5B493</accession>
<dbReference type="Gene3D" id="3.30.950.10">
    <property type="entry name" value="Methyltransferase, Cobalt-precorrin-4 Transmethylase, Domain 2"/>
    <property type="match status" value="1"/>
</dbReference>
<organism evidence="7 8">
    <name type="scientific">Nannocystis radixulma</name>
    <dbReference type="NCBI Taxonomy" id="2995305"/>
    <lineage>
        <taxon>Bacteria</taxon>
        <taxon>Pseudomonadati</taxon>
        <taxon>Myxococcota</taxon>
        <taxon>Polyangia</taxon>
        <taxon>Nannocystales</taxon>
        <taxon>Nannocystaceae</taxon>
        <taxon>Nannocystis</taxon>
    </lineage>
</organism>
<dbReference type="InterPro" id="IPR014777">
    <property type="entry name" value="4pyrrole_Mease_sub1"/>
</dbReference>
<comment type="caution">
    <text evidence="7">The sequence shown here is derived from an EMBL/GenBank/DDBJ whole genome shotgun (WGS) entry which is preliminary data.</text>
</comment>
<evidence type="ECO:0000256" key="2">
    <source>
        <dbReference type="ARBA" id="ARBA00022552"/>
    </source>
</evidence>
<dbReference type="InterPro" id="IPR014776">
    <property type="entry name" value="4pyrrole_Mease_sub2"/>
</dbReference>
<evidence type="ECO:0000259" key="6">
    <source>
        <dbReference type="Pfam" id="PF00590"/>
    </source>
</evidence>
<dbReference type="Gene3D" id="3.40.1010.10">
    <property type="entry name" value="Cobalt-precorrin-4 Transmethylase, Domain 1"/>
    <property type="match status" value="1"/>
</dbReference>
<dbReference type="EC" id="2.1.1.198" evidence="7"/>
<evidence type="ECO:0000313" key="7">
    <source>
        <dbReference type="EMBL" id="MDC0668911.1"/>
    </source>
</evidence>